<dbReference type="InParanoid" id="A0A671Z462"/>
<evidence type="ECO:0000313" key="9">
    <source>
        <dbReference type="Ensembl" id="ENSSAUP00010069828.1"/>
    </source>
</evidence>
<organism evidence="9 10">
    <name type="scientific">Sparus aurata</name>
    <name type="common">Gilthead sea bream</name>
    <dbReference type="NCBI Taxonomy" id="8175"/>
    <lineage>
        <taxon>Eukaryota</taxon>
        <taxon>Metazoa</taxon>
        <taxon>Chordata</taxon>
        <taxon>Craniata</taxon>
        <taxon>Vertebrata</taxon>
        <taxon>Euteleostomi</taxon>
        <taxon>Actinopterygii</taxon>
        <taxon>Neopterygii</taxon>
        <taxon>Teleostei</taxon>
        <taxon>Neoteleostei</taxon>
        <taxon>Acanthomorphata</taxon>
        <taxon>Eupercaria</taxon>
        <taxon>Spariformes</taxon>
        <taxon>Sparidae</taxon>
        <taxon>Sparus</taxon>
    </lineage>
</organism>
<dbReference type="Pfam" id="PF13695">
    <property type="entry name" value="Zn_ribbon_3CxxC"/>
    <property type="match status" value="1"/>
</dbReference>
<keyword evidence="4" id="KW-0863">Zinc-finger</keyword>
<evidence type="ECO:0000259" key="8">
    <source>
        <dbReference type="SMART" id="SM01328"/>
    </source>
</evidence>
<evidence type="ECO:0000313" key="10">
    <source>
        <dbReference type="Proteomes" id="UP000472265"/>
    </source>
</evidence>
<evidence type="ECO:0000256" key="1">
    <source>
        <dbReference type="ARBA" id="ARBA00004167"/>
    </source>
</evidence>
<dbReference type="Proteomes" id="UP000472265">
    <property type="component" value="Chromosome 11"/>
</dbReference>
<keyword evidence="10" id="KW-1185">Reference proteome</keyword>
<comment type="subcellular location">
    <subcellularLocation>
        <location evidence="1">Membrane</location>
        <topology evidence="1">Single-pass membrane protein</topology>
    </subcellularLocation>
</comment>
<feature type="domain" description="3CxxC-type" evidence="8">
    <location>
        <begin position="49"/>
        <end position="141"/>
    </location>
</feature>
<keyword evidence="5" id="KW-0862">Zinc</keyword>
<evidence type="ECO:0000256" key="5">
    <source>
        <dbReference type="ARBA" id="ARBA00022833"/>
    </source>
</evidence>
<keyword evidence="7" id="KW-0472">Membrane</keyword>
<evidence type="ECO:0000256" key="6">
    <source>
        <dbReference type="ARBA" id="ARBA00022989"/>
    </source>
</evidence>
<evidence type="ECO:0000256" key="2">
    <source>
        <dbReference type="ARBA" id="ARBA00022692"/>
    </source>
</evidence>
<keyword evidence="6" id="KW-1133">Transmembrane helix</keyword>
<accession>A0A671Z462</accession>
<evidence type="ECO:0000256" key="3">
    <source>
        <dbReference type="ARBA" id="ARBA00022723"/>
    </source>
</evidence>
<dbReference type="GeneTree" id="ENSGT00940000164175"/>
<dbReference type="GO" id="GO:0016020">
    <property type="term" value="C:membrane"/>
    <property type="evidence" value="ECO:0007669"/>
    <property type="project" value="UniProtKB-SubCell"/>
</dbReference>
<name>A0A671Z462_SPAAU</name>
<dbReference type="InterPro" id="IPR026096">
    <property type="entry name" value="R-trans_p"/>
</dbReference>
<keyword evidence="3" id="KW-0479">Metal-binding</keyword>
<reference evidence="9" key="3">
    <citation type="submission" date="2025-09" db="UniProtKB">
        <authorList>
            <consortium name="Ensembl"/>
        </authorList>
    </citation>
    <scope>IDENTIFICATION</scope>
</reference>
<protein>
    <recommendedName>
        <fullName evidence="8">3CxxC-type domain-containing protein</fullName>
    </recommendedName>
</protein>
<dbReference type="GO" id="GO:0051205">
    <property type="term" value="P:protein insertion into membrane"/>
    <property type="evidence" value="ECO:0007669"/>
    <property type="project" value="TreeGrafter"/>
</dbReference>
<dbReference type="GO" id="GO:0031849">
    <property type="term" value="F:olfactory receptor binding"/>
    <property type="evidence" value="ECO:0007669"/>
    <property type="project" value="TreeGrafter"/>
</dbReference>
<keyword evidence="2" id="KW-0812">Transmembrane</keyword>
<reference evidence="9" key="2">
    <citation type="submission" date="2025-08" db="UniProtKB">
        <authorList>
            <consortium name="Ensembl"/>
        </authorList>
    </citation>
    <scope>IDENTIFICATION</scope>
</reference>
<dbReference type="PANTHER" id="PTHR14402:SF8">
    <property type="entry name" value="RECEPTOR-TRANSPORTING PROTEIN 4"/>
    <property type="match status" value="1"/>
</dbReference>
<reference evidence="9" key="1">
    <citation type="submission" date="2021-04" db="EMBL/GenBank/DDBJ databases">
        <authorList>
            <consortium name="Wellcome Sanger Institute Data Sharing"/>
        </authorList>
    </citation>
    <scope>NUCLEOTIDE SEQUENCE [LARGE SCALE GENOMIC DNA]</scope>
</reference>
<evidence type="ECO:0000256" key="4">
    <source>
        <dbReference type="ARBA" id="ARBA00022771"/>
    </source>
</evidence>
<dbReference type="PANTHER" id="PTHR14402">
    <property type="entry name" value="RECEPTOR TRANSPORTING PROTEIN"/>
    <property type="match status" value="1"/>
</dbReference>
<dbReference type="GO" id="GO:0008270">
    <property type="term" value="F:zinc ion binding"/>
    <property type="evidence" value="ECO:0007669"/>
    <property type="project" value="UniProtKB-KW"/>
</dbReference>
<dbReference type="GO" id="GO:0006612">
    <property type="term" value="P:protein targeting to membrane"/>
    <property type="evidence" value="ECO:0007669"/>
    <property type="project" value="TreeGrafter"/>
</dbReference>
<dbReference type="AlphaFoldDB" id="A0A671Z462"/>
<dbReference type="InterPro" id="IPR027377">
    <property type="entry name" value="ZAR1/RTP1-5-like_Znf-3CxxC"/>
</dbReference>
<dbReference type="SMART" id="SM01328">
    <property type="entry name" value="zf-3CxxC"/>
    <property type="match status" value="1"/>
</dbReference>
<proteinExistence type="predicted"/>
<dbReference type="Ensembl" id="ENSSAUT00010073091.1">
    <property type="protein sequence ID" value="ENSSAUP00010069828.1"/>
    <property type="gene ID" value="ENSSAUG00010027633.1"/>
</dbReference>
<sequence length="152" mass="18195">MAIFNDYEWHNIFQTQVKNLKQGDSWRLQFDRKIVPHRPNLGWKEYIGKTSARFRCTDCGRREWNSNCVTVIFHMHLESGQGTVKTPDIYSQNIKILVENLMEEIRIQCYNENRYRAERLPESLPITRQHEPSHCQACIEGISWKKRKVWIS</sequence>
<evidence type="ECO:0000256" key="7">
    <source>
        <dbReference type="ARBA" id="ARBA00023136"/>
    </source>
</evidence>